<keyword evidence="2" id="KW-1185">Reference proteome</keyword>
<dbReference type="Proteomes" id="UP001141806">
    <property type="component" value="Unassembled WGS sequence"/>
</dbReference>
<name>A0A9Q0KTP6_9MAGN</name>
<gene>
    <name evidence="1" type="ORF">NE237_001535</name>
</gene>
<reference evidence="1" key="1">
    <citation type="journal article" date="2023" name="Plant J.">
        <title>The genome of the king protea, Protea cynaroides.</title>
        <authorList>
            <person name="Chang J."/>
            <person name="Duong T.A."/>
            <person name="Schoeman C."/>
            <person name="Ma X."/>
            <person name="Roodt D."/>
            <person name="Barker N."/>
            <person name="Li Z."/>
            <person name="Van de Peer Y."/>
            <person name="Mizrachi E."/>
        </authorList>
    </citation>
    <scope>NUCLEOTIDE SEQUENCE</scope>
    <source>
        <tissue evidence="1">Young leaves</tissue>
    </source>
</reference>
<accession>A0A9Q0KTP6</accession>
<dbReference type="AlphaFoldDB" id="A0A9Q0KTP6"/>
<sequence>MRPNCSLVCDTQCVHYAECRVSMHGTWMEMHDNGLKISCTVHVDPSLNLVCFSYICHFVIFFSKCHWCSIDFTAPIGTDGNVIENSSIGCWLMLQRKSDISPATLFLHMVYSGYLLHGIKQWILE</sequence>
<proteinExistence type="predicted"/>
<evidence type="ECO:0000313" key="1">
    <source>
        <dbReference type="EMBL" id="KAJ4976429.1"/>
    </source>
</evidence>
<comment type="caution">
    <text evidence="1">The sequence shown here is derived from an EMBL/GenBank/DDBJ whole genome shotgun (WGS) entry which is preliminary data.</text>
</comment>
<evidence type="ECO:0000313" key="2">
    <source>
        <dbReference type="Proteomes" id="UP001141806"/>
    </source>
</evidence>
<protein>
    <submittedName>
        <fullName evidence="1">Uncharacterized protein</fullName>
    </submittedName>
</protein>
<organism evidence="1 2">
    <name type="scientific">Protea cynaroides</name>
    <dbReference type="NCBI Taxonomy" id="273540"/>
    <lineage>
        <taxon>Eukaryota</taxon>
        <taxon>Viridiplantae</taxon>
        <taxon>Streptophyta</taxon>
        <taxon>Embryophyta</taxon>
        <taxon>Tracheophyta</taxon>
        <taxon>Spermatophyta</taxon>
        <taxon>Magnoliopsida</taxon>
        <taxon>Proteales</taxon>
        <taxon>Proteaceae</taxon>
        <taxon>Protea</taxon>
    </lineage>
</organism>
<dbReference type="EMBL" id="JAMYWD010000003">
    <property type="protein sequence ID" value="KAJ4976429.1"/>
    <property type="molecule type" value="Genomic_DNA"/>
</dbReference>